<accession>A0AAN6MGC7</accession>
<protein>
    <submittedName>
        <fullName evidence="1">Uncharacterized protein</fullName>
    </submittedName>
</protein>
<name>A0AAN6MGC7_9PEZI</name>
<evidence type="ECO:0000313" key="2">
    <source>
        <dbReference type="Proteomes" id="UP001303889"/>
    </source>
</evidence>
<reference evidence="1" key="2">
    <citation type="submission" date="2023-05" db="EMBL/GenBank/DDBJ databases">
        <authorList>
            <consortium name="Lawrence Berkeley National Laboratory"/>
            <person name="Steindorff A."/>
            <person name="Hensen N."/>
            <person name="Bonometti L."/>
            <person name="Westerberg I."/>
            <person name="Brannstrom I.O."/>
            <person name="Guillou S."/>
            <person name="Cros-Aarteil S."/>
            <person name="Calhoun S."/>
            <person name="Haridas S."/>
            <person name="Kuo A."/>
            <person name="Mondo S."/>
            <person name="Pangilinan J."/>
            <person name="Riley R."/>
            <person name="Labutti K."/>
            <person name="Andreopoulos B."/>
            <person name="Lipzen A."/>
            <person name="Chen C."/>
            <person name="Yanf M."/>
            <person name="Daum C."/>
            <person name="Ng V."/>
            <person name="Clum A."/>
            <person name="Ohm R."/>
            <person name="Martin F."/>
            <person name="Silar P."/>
            <person name="Natvig D."/>
            <person name="Lalanne C."/>
            <person name="Gautier V."/>
            <person name="Ament-Velasquez S.L."/>
            <person name="Kruys A."/>
            <person name="Hutchinson M.I."/>
            <person name="Powell A.J."/>
            <person name="Barry K."/>
            <person name="Miller A.N."/>
            <person name="Grigoriev I.V."/>
            <person name="Debuchy R."/>
            <person name="Gladieux P."/>
            <person name="Thoren M.H."/>
            <person name="Johannesson H."/>
        </authorList>
    </citation>
    <scope>NUCLEOTIDE SEQUENCE</scope>
    <source>
        <strain evidence="1">CBS 103.79</strain>
    </source>
</reference>
<reference evidence="1" key="1">
    <citation type="journal article" date="2023" name="Mol. Phylogenet. Evol.">
        <title>Genome-scale phylogeny and comparative genomics of the fungal order Sordariales.</title>
        <authorList>
            <person name="Hensen N."/>
            <person name="Bonometti L."/>
            <person name="Westerberg I."/>
            <person name="Brannstrom I.O."/>
            <person name="Guillou S."/>
            <person name="Cros-Aarteil S."/>
            <person name="Calhoun S."/>
            <person name="Haridas S."/>
            <person name="Kuo A."/>
            <person name="Mondo S."/>
            <person name="Pangilinan J."/>
            <person name="Riley R."/>
            <person name="LaButti K."/>
            <person name="Andreopoulos B."/>
            <person name="Lipzen A."/>
            <person name="Chen C."/>
            <person name="Yan M."/>
            <person name="Daum C."/>
            <person name="Ng V."/>
            <person name="Clum A."/>
            <person name="Steindorff A."/>
            <person name="Ohm R.A."/>
            <person name="Martin F."/>
            <person name="Silar P."/>
            <person name="Natvig D.O."/>
            <person name="Lalanne C."/>
            <person name="Gautier V."/>
            <person name="Ament-Velasquez S.L."/>
            <person name="Kruys A."/>
            <person name="Hutchinson M.I."/>
            <person name="Powell A.J."/>
            <person name="Barry K."/>
            <person name="Miller A.N."/>
            <person name="Grigoriev I.V."/>
            <person name="Debuchy R."/>
            <person name="Gladieux P."/>
            <person name="Hiltunen Thoren M."/>
            <person name="Johannesson H."/>
        </authorList>
    </citation>
    <scope>NUCLEOTIDE SEQUENCE</scope>
    <source>
        <strain evidence="1">CBS 103.79</strain>
    </source>
</reference>
<dbReference type="Proteomes" id="UP001303889">
    <property type="component" value="Unassembled WGS sequence"/>
</dbReference>
<gene>
    <name evidence="1" type="ORF">C8A05DRAFT_36151</name>
</gene>
<dbReference type="AlphaFoldDB" id="A0AAN6MGC7"/>
<dbReference type="EMBL" id="MU855694">
    <property type="protein sequence ID" value="KAK3900225.1"/>
    <property type="molecule type" value="Genomic_DNA"/>
</dbReference>
<evidence type="ECO:0000313" key="1">
    <source>
        <dbReference type="EMBL" id="KAK3900225.1"/>
    </source>
</evidence>
<organism evidence="1 2">
    <name type="scientific">Staphylotrichum tortipilum</name>
    <dbReference type="NCBI Taxonomy" id="2831512"/>
    <lineage>
        <taxon>Eukaryota</taxon>
        <taxon>Fungi</taxon>
        <taxon>Dikarya</taxon>
        <taxon>Ascomycota</taxon>
        <taxon>Pezizomycotina</taxon>
        <taxon>Sordariomycetes</taxon>
        <taxon>Sordariomycetidae</taxon>
        <taxon>Sordariales</taxon>
        <taxon>Chaetomiaceae</taxon>
        <taxon>Staphylotrichum</taxon>
    </lineage>
</organism>
<proteinExistence type="predicted"/>
<keyword evidence="2" id="KW-1185">Reference proteome</keyword>
<comment type="caution">
    <text evidence="1">The sequence shown here is derived from an EMBL/GenBank/DDBJ whole genome shotgun (WGS) entry which is preliminary data.</text>
</comment>
<sequence length="98" mass="11139">MCWPGSFTLLSELSITGQTARRARGPDPRDLRDLRERRRERLLFRGDAVEDPDGTRPPLAWAVFWHGVYGTGLVKWGYVLWDAGRVEGSGARAVLERE</sequence>